<dbReference type="InterPro" id="IPR025521">
    <property type="entry name" value="Neprosin_propep"/>
</dbReference>
<organism evidence="2 3">
    <name type="scientific">Cinchona calisaya</name>
    <dbReference type="NCBI Taxonomy" id="153742"/>
    <lineage>
        <taxon>Eukaryota</taxon>
        <taxon>Viridiplantae</taxon>
        <taxon>Streptophyta</taxon>
        <taxon>Embryophyta</taxon>
        <taxon>Tracheophyta</taxon>
        <taxon>Spermatophyta</taxon>
        <taxon>Magnoliopsida</taxon>
        <taxon>eudicotyledons</taxon>
        <taxon>Gunneridae</taxon>
        <taxon>Pentapetalae</taxon>
        <taxon>asterids</taxon>
        <taxon>lamiids</taxon>
        <taxon>Gentianales</taxon>
        <taxon>Rubiaceae</taxon>
        <taxon>Cinchonoideae</taxon>
        <taxon>Cinchoneae</taxon>
        <taxon>Cinchona</taxon>
    </lineage>
</organism>
<name>A0ABD3B148_9GENT</name>
<keyword evidence="3" id="KW-1185">Reference proteome</keyword>
<dbReference type="PANTHER" id="PTHR31589">
    <property type="entry name" value="PROTEIN, PUTATIVE (DUF239)-RELATED-RELATED"/>
    <property type="match status" value="1"/>
</dbReference>
<dbReference type="Pfam" id="PF14365">
    <property type="entry name" value="Neprosin_AP"/>
    <property type="match status" value="1"/>
</dbReference>
<accession>A0ABD3B148</accession>
<dbReference type="PANTHER" id="PTHR31589:SF220">
    <property type="entry name" value="NEPROSIN DOMAIN-CONTAINING PROTEIN"/>
    <property type="match status" value="1"/>
</dbReference>
<dbReference type="PROSITE" id="PS52045">
    <property type="entry name" value="NEPROSIN_PEP_CD"/>
    <property type="match status" value="1"/>
</dbReference>
<sequence>MGGALTEPFQLEEQHEDLVEVSSIKKKFFRPQASTVDDGIHEHAGVYTESGKYIGVEATINLWKPKFQGKDFSLSQIWLVEGSGIVDTNAIEVGWISPDGDIIDCVLVSHQPAFDHPLLKNHTIQMRPNYHPEELFGDGNKKSDFEPYTEDDITKPVIQLWHLNGRCPKGTVPVRRTKQEDINKTSSGNSFVKKRRKSFSQLPLATKLLNPTAHEHSYATVQSNVYYGTQATINVWNPPVQDSNEFSLSQIWILGGPDSNLNTIEAGWIVYPYLFGDYNTRLFIYWTSDDYQSTGCYNLQCSGFVQTNNNVALGGTITPFSTYEGSQFEITILVWKDPKQNLWWLKYGTEIIGYWPTSLFQYLTESASLIEWGGEIINSKLNGQHTTTKMGSGHFAEEGYQGASYFRNLQVVDGSNTLRSPGVITVIAEQPNCYNILLQNNSDWGDYFFYGGPGRNPNCL</sequence>
<comment type="caution">
    <text evidence="2">The sequence shown here is derived from an EMBL/GenBank/DDBJ whole genome shotgun (WGS) entry which is preliminary data.</text>
</comment>
<feature type="domain" description="Neprosin PEP catalytic" evidence="1">
    <location>
        <begin position="208"/>
        <end position="460"/>
    </location>
</feature>
<dbReference type="Pfam" id="PF03080">
    <property type="entry name" value="Neprosin"/>
    <property type="match status" value="1"/>
</dbReference>
<dbReference type="Proteomes" id="UP001630127">
    <property type="component" value="Unassembled WGS sequence"/>
</dbReference>
<dbReference type="InterPro" id="IPR004314">
    <property type="entry name" value="Neprosin"/>
</dbReference>
<protein>
    <recommendedName>
        <fullName evidence="1">Neprosin PEP catalytic domain-containing protein</fullName>
    </recommendedName>
</protein>
<gene>
    <name evidence="2" type="ORF">ACH5RR_000616</name>
</gene>
<dbReference type="InterPro" id="IPR053168">
    <property type="entry name" value="Glutamic_endopeptidase"/>
</dbReference>
<reference evidence="2 3" key="1">
    <citation type="submission" date="2024-11" db="EMBL/GenBank/DDBJ databases">
        <title>A near-complete genome assembly of Cinchona calisaya.</title>
        <authorList>
            <person name="Lian D.C."/>
            <person name="Zhao X.W."/>
            <person name="Wei L."/>
        </authorList>
    </citation>
    <scope>NUCLEOTIDE SEQUENCE [LARGE SCALE GENOMIC DNA]</scope>
    <source>
        <tissue evidence="2">Nenye</tissue>
    </source>
</reference>
<evidence type="ECO:0000313" key="3">
    <source>
        <dbReference type="Proteomes" id="UP001630127"/>
    </source>
</evidence>
<dbReference type="AlphaFoldDB" id="A0ABD3B148"/>
<dbReference type="EMBL" id="JBJUIK010000001">
    <property type="protein sequence ID" value="KAL3537250.1"/>
    <property type="molecule type" value="Genomic_DNA"/>
</dbReference>
<evidence type="ECO:0000259" key="1">
    <source>
        <dbReference type="PROSITE" id="PS52045"/>
    </source>
</evidence>
<dbReference type="Gene3D" id="3.90.1320.10">
    <property type="entry name" value="Outer-capsid protein sigma 3, large lobe"/>
    <property type="match status" value="1"/>
</dbReference>
<evidence type="ECO:0000313" key="2">
    <source>
        <dbReference type="EMBL" id="KAL3537250.1"/>
    </source>
</evidence>
<proteinExistence type="predicted"/>